<dbReference type="PROSITE" id="PS50932">
    <property type="entry name" value="HTH_LACI_2"/>
    <property type="match status" value="1"/>
</dbReference>
<dbReference type="EMBL" id="WUMV01000002">
    <property type="protein sequence ID" value="MXN64033.1"/>
    <property type="molecule type" value="Genomic_DNA"/>
</dbReference>
<dbReference type="PANTHER" id="PTHR30146:SF148">
    <property type="entry name" value="HTH-TYPE TRANSCRIPTIONAL REPRESSOR PURR-RELATED"/>
    <property type="match status" value="1"/>
</dbReference>
<dbReference type="CDD" id="cd06288">
    <property type="entry name" value="PBP1_sucrose_transcription_regulator"/>
    <property type="match status" value="1"/>
</dbReference>
<gene>
    <name evidence="6" type="ORF">GR183_03870</name>
</gene>
<dbReference type="Gene3D" id="1.10.260.40">
    <property type="entry name" value="lambda repressor-like DNA-binding domains"/>
    <property type="match status" value="1"/>
</dbReference>
<dbReference type="InterPro" id="IPR010982">
    <property type="entry name" value="Lambda_DNA-bd_dom_sf"/>
</dbReference>
<comment type="caution">
    <text evidence="6">The sequence shown here is derived from an EMBL/GenBank/DDBJ whole genome shotgun (WGS) entry which is preliminary data.</text>
</comment>
<dbReference type="Gene3D" id="3.40.50.2300">
    <property type="match status" value="2"/>
</dbReference>
<keyword evidence="4" id="KW-0804">Transcription</keyword>
<dbReference type="InterPro" id="IPR046335">
    <property type="entry name" value="LacI/GalR-like_sensor"/>
</dbReference>
<sequence>MMDVAARAGVSQATVSLVLNGSVGARLTDATKLRVREAANALGYKLVRRAKKKSPASDKLIGFVADEVATDPWTPLIFEGAREKALEYGVTMTMAVLRGEGDLKSQLIDQMSKQPHLGLIYATMLTRQVQPPQIFFETPSVLVNCYDKRRRLPSILPGELLGGRTATEHLIRAGRRRIALINGQHGIDASRDRLRGYRQALSSADIPYDPELVYPGNWEPSAGYEGTMQLMRQDNPPDGIFCANDMMALGCYDALKELGLRIPDDISVVGFDDREVAQFMRPPLTTLVLPHYEMGAVAAELLLDIAGGLSTGHDQIKVECPLVSRNSVAFGANEENAA</sequence>
<dbReference type="InterPro" id="IPR000843">
    <property type="entry name" value="HTH_LacI"/>
</dbReference>
<dbReference type="GO" id="GO:0003700">
    <property type="term" value="F:DNA-binding transcription factor activity"/>
    <property type="evidence" value="ECO:0007669"/>
    <property type="project" value="TreeGrafter"/>
</dbReference>
<name>A0A7X3S6L0_9HYPH</name>
<dbReference type="PANTHER" id="PTHR30146">
    <property type="entry name" value="LACI-RELATED TRANSCRIPTIONAL REPRESSOR"/>
    <property type="match status" value="1"/>
</dbReference>
<dbReference type="InterPro" id="IPR028082">
    <property type="entry name" value="Peripla_BP_I"/>
</dbReference>
<keyword evidence="3" id="KW-0238">DNA-binding</keyword>
<keyword evidence="2" id="KW-0805">Transcription regulation</keyword>
<evidence type="ECO:0000256" key="4">
    <source>
        <dbReference type="ARBA" id="ARBA00023163"/>
    </source>
</evidence>
<dbReference type="SMART" id="SM00354">
    <property type="entry name" value="HTH_LACI"/>
    <property type="match status" value="1"/>
</dbReference>
<evidence type="ECO:0000256" key="3">
    <source>
        <dbReference type="ARBA" id="ARBA00023125"/>
    </source>
</evidence>
<accession>A0A7X3S6L0</accession>
<proteinExistence type="predicted"/>
<feature type="domain" description="HTH lacI-type" evidence="5">
    <location>
        <begin position="1"/>
        <end position="55"/>
    </location>
</feature>
<evidence type="ECO:0000256" key="2">
    <source>
        <dbReference type="ARBA" id="ARBA00023015"/>
    </source>
</evidence>
<dbReference type="SUPFAM" id="SSF47413">
    <property type="entry name" value="lambda repressor-like DNA-binding domains"/>
    <property type="match status" value="1"/>
</dbReference>
<organism evidence="6 7">
    <name type="scientific">Stappia sediminis</name>
    <dbReference type="NCBI Taxonomy" id="2692190"/>
    <lineage>
        <taxon>Bacteria</taxon>
        <taxon>Pseudomonadati</taxon>
        <taxon>Pseudomonadota</taxon>
        <taxon>Alphaproteobacteria</taxon>
        <taxon>Hyphomicrobiales</taxon>
        <taxon>Stappiaceae</taxon>
        <taxon>Stappia</taxon>
    </lineage>
</organism>
<keyword evidence="7" id="KW-1185">Reference proteome</keyword>
<evidence type="ECO:0000256" key="1">
    <source>
        <dbReference type="ARBA" id="ARBA00022491"/>
    </source>
</evidence>
<protein>
    <submittedName>
        <fullName evidence="6">Substrate-binding domain-containing protein</fullName>
    </submittedName>
</protein>
<dbReference type="CDD" id="cd01392">
    <property type="entry name" value="HTH_LacI"/>
    <property type="match status" value="1"/>
</dbReference>
<reference evidence="6 7" key="1">
    <citation type="submission" date="2019-12" db="EMBL/GenBank/DDBJ databases">
        <authorList>
            <person name="Li M."/>
        </authorList>
    </citation>
    <scope>NUCLEOTIDE SEQUENCE [LARGE SCALE GENOMIC DNA]</scope>
    <source>
        <strain evidence="6 7">GBMRC 2046</strain>
    </source>
</reference>
<evidence type="ECO:0000313" key="7">
    <source>
        <dbReference type="Proteomes" id="UP000433101"/>
    </source>
</evidence>
<keyword evidence="1" id="KW-0678">Repressor</keyword>
<dbReference type="SUPFAM" id="SSF53822">
    <property type="entry name" value="Periplasmic binding protein-like I"/>
    <property type="match status" value="1"/>
</dbReference>
<dbReference type="Pfam" id="PF00356">
    <property type="entry name" value="LacI"/>
    <property type="match status" value="1"/>
</dbReference>
<dbReference type="AlphaFoldDB" id="A0A7X3S6L0"/>
<evidence type="ECO:0000259" key="5">
    <source>
        <dbReference type="PROSITE" id="PS50932"/>
    </source>
</evidence>
<dbReference type="Pfam" id="PF13377">
    <property type="entry name" value="Peripla_BP_3"/>
    <property type="match status" value="1"/>
</dbReference>
<evidence type="ECO:0000313" key="6">
    <source>
        <dbReference type="EMBL" id="MXN64033.1"/>
    </source>
</evidence>
<dbReference type="Proteomes" id="UP000433101">
    <property type="component" value="Unassembled WGS sequence"/>
</dbReference>
<dbReference type="GO" id="GO:0000976">
    <property type="term" value="F:transcription cis-regulatory region binding"/>
    <property type="evidence" value="ECO:0007669"/>
    <property type="project" value="TreeGrafter"/>
</dbReference>